<accession>A0A194VR95</accession>
<evidence type="ECO:0000259" key="3">
    <source>
        <dbReference type="PROSITE" id="PS50948"/>
    </source>
</evidence>
<keyword evidence="5" id="KW-1185">Reference proteome</keyword>
<keyword evidence="2" id="KW-0732">Signal</keyword>
<feature type="compositionally biased region" description="Polar residues" evidence="1">
    <location>
        <begin position="117"/>
        <end position="127"/>
    </location>
</feature>
<name>A0A194VR95_CYTMA</name>
<dbReference type="InterPro" id="IPR003609">
    <property type="entry name" value="Pan_app"/>
</dbReference>
<feature type="region of interest" description="Disordered" evidence="1">
    <location>
        <begin position="117"/>
        <end position="189"/>
    </location>
</feature>
<dbReference type="EMBL" id="CM003099">
    <property type="protein sequence ID" value="KUI66340.1"/>
    <property type="molecule type" value="Genomic_DNA"/>
</dbReference>
<evidence type="ECO:0000256" key="1">
    <source>
        <dbReference type="SAM" id="MobiDB-lite"/>
    </source>
</evidence>
<reference evidence="4" key="1">
    <citation type="submission" date="2014-12" db="EMBL/GenBank/DDBJ databases">
        <title>Genome Sequence of Valsa Canker Pathogens Uncovers a Specific Adaption of Colonization on Woody Bark.</title>
        <authorList>
            <person name="Yin Z."/>
            <person name="Liu H."/>
            <person name="Gao X."/>
            <person name="Li Z."/>
            <person name="Song N."/>
            <person name="Ke X."/>
            <person name="Dai Q."/>
            <person name="Wu Y."/>
            <person name="Sun Y."/>
            <person name="Xu J.-R."/>
            <person name="Kang Z.K."/>
            <person name="Wang L."/>
            <person name="Huang L."/>
        </authorList>
    </citation>
    <scope>NUCLEOTIDE SEQUENCE [LARGE SCALE GENOMIC DNA]</scope>
    <source>
        <strain evidence="4">03-8</strain>
    </source>
</reference>
<dbReference type="Proteomes" id="UP000078559">
    <property type="component" value="Chromosome 2"/>
</dbReference>
<feature type="chain" id="PRO_5008266753" description="Apple domain-containing protein" evidence="2">
    <location>
        <begin position="20"/>
        <end position="242"/>
    </location>
</feature>
<evidence type="ECO:0000313" key="4">
    <source>
        <dbReference type="EMBL" id="KUI66340.1"/>
    </source>
</evidence>
<feature type="compositionally biased region" description="Polar residues" evidence="1">
    <location>
        <begin position="170"/>
        <end position="189"/>
    </location>
</feature>
<dbReference type="OrthoDB" id="5232355at2759"/>
<sequence length="242" mass="25053">MRISVSFLELCLFTRSALSTGTTCGVYSGYDRGDKAYFYSGDGSLADFSDCSAKCLSGSICQSFAFGVSQCLLYNETLEENFREQPGSPYLFYDRDCVFFHTTSSFTTVLPPTAYSSVPSTTAQPDITGSTPASATSESSGGTGSSETGSVSSVQPSGSTAEATTAIPVNGQSGVSQTGSGAPTASLTSNDALLTRTAASTSTSTSSESSQAPGSASIASTLLYDAWWPALFGSYYLFAVFL</sequence>
<dbReference type="PROSITE" id="PS50948">
    <property type="entry name" value="PAN"/>
    <property type="match status" value="1"/>
</dbReference>
<feature type="compositionally biased region" description="Low complexity" evidence="1">
    <location>
        <begin position="128"/>
        <end position="157"/>
    </location>
</feature>
<feature type="signal peptide" evidence="2">
    <location>
        <begin position="1"/>
        <end position="19"/>
    </location>
</feature>
<evidence type="ECO:0000256" key="2">
    <source>
        <dbReference type="SAM" id="SignalP"/>
    </source>
</evidence>
<feature type="domain" description="Apple" evidence="3">
    <location>
        <begin position="24"/>
        <end position="97"/>
    </location>
</feature>
<dbReference type="AlphaFoldDB" id="A0A194VR95"/>
<gene>
    <name evidence="4" type="ORF">VM1G_11438</name>
</gene>
<proteinExistence type="predicted"/>
<protein>
    <recommendedName>
        <fullName evidence="3">Apple domain-containing protein</fullName>
    </recommendedName>
</protein>
<organism evidence="4 5">
    <name type="scientific">Cytospora mali</name>
    <name type="common">Apple Valsa canker fungus</name>
    <name type="synonym">Valsa mali</name>
    <dbReference type="NCBI Taxonomy" id="578113"/>
    <lineage>
        <taxon>Eukaryota</taxon>
        <taxon>Fungi</taxon>
        <taxon>Dikarya</taxon>
        <taxon>Ascomycota</taxon>
        <taxon>Pezizomycotina</taxon>
        <taxon>Sordariomycetes</taxon>
        <taxon>Sordariomycetidae</taxon>
        <taxon>Diaporthales</taxon>
        <taxon>Cytosporaceae</taxon>
        <taxon>Cytospora</taxon>
    </lineage>
</organism>
<evidence type="ECO:0000313" key="5">
    <source>
        <dbReference type="Proteomes" id="UP000078559"/>
    </source>
</evidence>